<sequence>MRGKGRPWMSTVGFVVMVVVGLLCVGLVPGAAGFYSKKGDVIVLDSPALLDSLEASNYLWFVELYREGCGYCQQLTPHWTELAGKLKRLVRVAALDVEKNGPLLQTMMQRYDFDVKGVPTIIMLKPWGKKDGTMSKKRIDYNGERTAQALYKAAVKHMPDYTTFVTAASLDRFTAGDQAKAVLFTPKAQTPVMWKGLASKYRHRLELGVTLDDDATQLRDLLGLERFPTVRIYTNGSHVDFTGTTNFLNLDLFLSQHAAAKPSRPTPPNSSSGSSQSTAKDQSDPKNRSKTGAKKSTTKSKSKASASPARTDLRTLSTKKLNKMKIRELKLILDEYNAPCRGCIEKQHYIDRVLEAKLKVAQQELKTLRAENEALRKEVEQLKQTGHCHSEDTHEDLYLADEEDGYIELIEDEPDNDDEDDTEETSIQDDDDGEEEQDEDIE</sequence>
<protein>
    <recommendedName>
        <fullName evidence="3">Thioredoxin domain-containing protein</fullName>
    </recommendedName>
</protein>
<dbReference type="InterPro" id="IPR017937">
    <property type="entry name" value="Thioredoxin_CS"/>
</dbReference>
<feature type="region of interest" description="Disordered" evidence="1">
    <location>
        <begin position="258"/>
        <end position="316"/>
    </location>
</feature>
<proteinExistence type="predicted"/>
<feature type="region of interest" description="Disordered" evidence="1">
    <location>
        <begin position="383"/>
        <end position="442"/>
    </location>
</feature>
<dbReference type="InterPro" id="IPR013766">
    <property type="entry name" value="Thioredoxin_domain"/>
</dbReference>
<dbReference type="GO" id="GO:0005783">
    <property type="term" value="C:endoplasmic reticulum"/>
    <property type="evidence" value="ECO:0000318"/>
    <property type="project" value="GO_Central"/>
</dbReference>
<organism evidence="4 5">
    <name type="scientific">Monosiga brevicollis</name>
    <name type="common">Choanoflagellate</name>
    <dbReference type="NCBI Taxonomy" id="81824"/>
    <lineage>
        <taxon>Eukaryota</taxon>
        <taxon>Choanoflagellata</taxon>
        <taxon>Craspedida</taxon>
        <taxon>Salpingoecidae</taxon>
        <taxon>Monosiga</taxon>
    </lineage>
</organism>
<gene>
    <name evidence="4" type="ORF">MONBRDRAFT_12522</name>
</gene>
<dbReference type="SUPFAM" id="SSF68906">
    <property type="entry name" value="SAP domain"/>
    <property type="match status" value="1"/>
</dbReference>
<reference evidence="4 5" key="1">
    <citation type="journal article" date="2008" name="Nature">
        <title>The genome of the choanoflagellate Monosiga brevicollis and the origin of metazoans.</title>
        <authorList>
            <consortium name="JGI Sequencing"/>
            <person name="King N."/>
            <person name="Westbrook M.J."/>
            <person name="Young S.L."/>
            <person name="Kuo A."/>
            <person name="Abedin M."/>
            <person name="Chapman J."/>
            <person name="Fairclough S."/>
            <person name="Hellsten U."/>
            <person name="Isogai Y."/>
            <person name="Letunic I."/>
            <person name="Marr M."/>
            <person name="Pincus D."/>
            <person name="Putnam N."/>
            <person name="Rokas A."/>
            <person name="Wright K.J."/>
            <person name="Zuzow R."/>
            <person name="Dirks W."/>
            <person name="Good M."/>
            <person name="Goodstein D."/>
            <person name="Lemons D."/>
            <person name="Li W."/>
            <person name="Lyons J.B."/>
            <person name="Morris A."/>
            <person name="Nichols S."/>
            <person name="Richter D.J."/>
            <person name="Salamov A."/>
            <person name="Bork P."/>
            <person name="Lim W.A."/>
            <person name="Manning G."/>
            <person name="Miller W.T."/>
            <person name="McGinnis W."/>
            <person name="Shapiro H."/>
            <person name="Tjian R."/>
            <person name="Grigoriev I.V."/>
            <person name="Rokhsar D."/>
        </authorList>
    </citation>
    <scope>NUCLEOTIDE SEQUENCE [LARGE SCALE GENOMIC DNA]</scope>
    <source>
        <strain evidence="5">MX1 / ATCC 50154</strain>
    </source>
</reference>
<keyword evidence="2" id="KW-0472">Membrane</keyword>
<dbReference type="GO" id="GO:0034976">
    <property type="term" value="P:response to endoplasmic reticulum stress"/>
    <property type="evidence" value="ECO:0000318"/>
    <property type="project" value="GO_Central"/>
</dbReference>
<feature type="compositionally biased region" description="Basic and acidic residues" evidence="1">
    <location>
        <begin position="388"/>
        <end position="397"/>
    </location>
</feature>
<dbReference type="Gene3D" id="3.40.30.10">
    <property type="entry name" value="Glutaredoxin"/>
    <property type="match status" value="1"/>
</dbReference>
<keyword evidence="5" id="KW-1185">Reference proteome</keyword>
<dbReference type="EMBL" id="CH991581">
    <property type="protein sequence ID" value="EDQ84758.1"/>
    <property type="molecule type" value="Genomic_DNA"/>
</dbReference>
<dbReference type="KEGG" id="mbr:MONBRDRAFT_12522"/>
<dbReference type="PROSITE" id="PS00194">
    <property type="entry name" value="THIOREDOXIN_1"/>
    <property type="match status" value="1"/>
</dbReference>
<dbReference type="InterPro" id="IPR036249">
    <property type="entry name" value="Thioredoxin-like_sf"/>
</dbReference>
<dbReference type="PROSITE" id="PS51352">
    <property type="entry name" value="THIOREDOXIN_2"/>
    <property type="match status" value="1"/>
</dbReference>
<dbReference type="OMA" id="CEDAGSK"/>
<feature type="domain" description="Thioredoxin" evidence="3">
    <location>
        <begin position="22"/>
        <end position="160"/>
    </location>
</feature>
<dbReference type="Pfam" id="PF00085">
    <property type="entry name" value="Thioredoxin"/>
    <property type="match status" value="1"/>
</dbReference>
<evidence type="ECO:0000256" key="2">
    <source>
        <dbReference type="SAM" id="Phobius"/>
    </source>
</evidence>
<feature type="compositionally biased region" description="Acidic residues" evidence="1">
    <location>
        <begin position="398"/>
        <end position="442"/>
    </location>
</feature>
<dbReference type="InterPro" id="IPR019345">
    <property type="entry name" value="ARMET_C"/>
</dbReference>
<name>A9VCJ1_MONBE</name>
<dbReference type="GO" id="GO:0015035">
    <property type="term" value="F:protein-disulfide reductase activity"/>
    <property type="evidence" value="ECO:0000318"/>
    <property type="project" value="GO_Central"/>
</dbReference>
<feature type="compositionally biased region" description="Basic residues" evidence="1">
    <location>
        <begin position="288"/>
        <end position="302"/>
    </location>
</feature>
<dbReference type="eggNOG" id="KOG0191">
    <property type="taxonomic scope" value="Eukaryota"/>
</dbReference>
<dbReference type="PANTHER" id="PTHR45815">
    <property type="entry name" value="PROTEIN DISULFIDE-ISOMERASE A6"/>
    <property type="match status" value="1"/>
</dbReference>
<dbReference type="Gene3D" id="1.10.720.30">
    <property type="entry name" value="SAP domain"/>
    <property type="match status" value="1"/>
</dbReference>
<dbReference type="Pfam" id="PF10208">
    <property type="entry name" value="ARMET_C"/>
    <property type="match status" value="1"/>
</dbReference>
<dbReference type="GeneID" id="5895710"/>
<evidence type="ECO:0000259" key="3">
    <source>
        <dbReference type="PROSITE" id="PS51352"/>
    </source>
</evidence>
<evidence type="ECO:0000313" key="4">
    <source>
        <dbReference type="EMBL" id="EDQ84758.1"/>
    </source>
</evidence>
<keyword evidence="2" id="KW-1133">Transmembrane helix</keyword>
<accession>A9VCJ1</accession>
<dbReference type="STRING" id="81824.A9VCJ1"/>
<dbReference type="InterPro" id="IPR036361">
    <property type="entry name" value="SAP_dom_sf"/>
</dbReference>
<evidence type="ECO:0000256" key="1">
    <source>
        <dbReference type="SAM" id="MobiDB-lite"/>
    </source>
</evidence>
<feature type="transmembrane region" description="Helical" evidence="2">
    <location>
        <begin position="12"/>
        <end position="35"/>
    </location>
</feature>
<dbReference type="Proteomes" id="UP000001357">
    <property type="component" value="Unassembled WGS sequence"/>
</dbReference>
<dbReference type="InParanoid" id="A9VCJ1"/>
<evidence type="ECO:0000313" key="5">
    <source>
        <dbReference type="Proteomes" id="UP000001357"/>
    </source>
</evidence>
<dbReference type="AlphaFoldDB" id="A9VCJ1"/>
<keyword evidence="2" id="KW-0812">Transmembrane</keyword>
<dbReference type="SUPFAM" id="SSF52833">
    <property type="entry name" value="Thioredoxin-like"/>
    <property type="match status" value="1"/>
</dbReference>
<dbReference type="PANTHER" id="PTHR45815:SF3">
    <property type="entry name" value="PROTEIN DISULFIDE-ISOMERASE A6"/>
    <property type="match status" value="1"/>
</dbReference>
<dbReference type="RefSeq" id="XP_001750408.1">
    <property type="nucleotide sequence ID" value="XM_001750356.1"/>
</dbReference>